<proteinExistence type="inferred from homology"/>
<dbReference type="OrthoDB" id="7457040at2759"/>
<dbReference type="EMBL" id="MLYV02001076">
    <property type="protein sequence ID" value="PSR73453.1"/>
    <property type="molecule type" value="Genomic_DNA"/>
</dbReference>
<evidence type="ECO:0000313" key="5">
    <source>
        <dbReference type="Proteomes" id="UP000186601"/>
    </source>
</evidence>
<evidence type="ECO:0000256" key="2">
    <source>
        <dbReference type="SAM" id="MobiDB-lite"/>
    </source>
</evidence>
<evidence type="ECO:0000259" key="3">
    <source>
        <dbReference type="Pfam" id="PF00561"/>
    </source>
</evidence>
<protein>
    <recommendedName>
        <fullName evidence="3">AB hydrolase-1 domain-containing protein</fullName>
    </recommendedName>
</protein>
<dbReference type="Pfam" id="PF00561">
    <property type="entry name" value="Abhydrolase_1"/>
    <property type="match status" value="1"/>
</dbReference>
<dbReference type="STRING" id="98765.A0A2R6NM45"/>
<dbReference type="InterPro" id="IPR000073">
    <property type="entry name" value="AB_hydrolase_1"/>
</dbReference>
<feature type="region of interest" description="Disordered" evidence="2">
    <location>
        <begin position="235"/>
        <end position="269"/>
    </location>
</feature>
<gene>
    <name evidence="4" type="ORF">PHLCEN_2v10745</name>
</gene>
<dbReference type="SUPFAM" id="SSF53474">
    <property type="entry name" value="alpha/beta-Hydrolases"/>
    <property type="match status" value="1"/>
</dbReference>
<feature type="compositionally biased region" description="Polar residues" evidence="2">
    <location>
        <begin position="238"/>
        <end position="261"/>
    </location>
</feature>
<dbReference type="GO" id="GO:0035965">
    <property type="term" value="P:cardiolipin acyl-chain remodeling"/>
    <property type="evidence" value="ECO:0007669"/>
    <property type="project" value="TreeGrafter"/>
</dbReference>
<accession>A0A2R6NM45</accession>
<dbReference type="GO" id="GO:0004623">
    <property type="term" value="F:phospholipase A2 activity"/>
    <property type="evidence" value="ECO:0007669"/>
    <property type="project" value="TreeGrafter"/>
</dbReference>
<dbReference type="InterPro" id="IPR029058">
    <property type="entry name" value="AB_hydrolase_fold"/>
</dbReference>
<dbReference type="GO" id="GO:0006654">
    <property type="term" value="P:phosphatidic acid biosynthetic process"/>
    <property type="evidence" value="ECO:0007669"/>
    <property type="project" value="TreeGrafter"/>
</dbReference>
<dbReference type="AlphaFoldDB" id="A0A2R6NM45"/>
<comment type="caution">
    <text evidence="4">The sequence shown here is derived from an EMBL/GenBank/DDBJ whole genome shotgun (WGS) entry which is preliminary data.</text>
</comment>
<name>A0A2R6NM45_9APHY</name>
<feature type="domain" description="AB hydrolase-1" evidence="3">
    <location>
        <begin position="106"/>
        <end position="411"/>
    </location>
</feature>
<comment type="similarity">
    <text evidence="1">Belongs to the peptidase S33 family. ABHD4/ABHD5 subfamily.</text>
</comment>
<dbReference type="Proteomes" id="UP000186601">
    <property type="component" value="Unassembled WGS sequence"/>
</dbReference>
<sequence>MSDAIAVAVADAIPVLPPAKDIPSTFVASVKSWWTAGEKESAASEERLLRKLPFFRPAGSTPSSPDDSIPVLARSQRVQLGDPKHYLNTFSMAATSPSPSAPPPAVLLHGYGAGLGFFFQNLPVLGRWAGNRGSSVYAVDWLGMGRSARVQFSVKAKRDDIDGRVKEAEAFFVDSLEEWREKMGLEKMTLIGHSLGGYLSVVYALKYPTRVNKLILLSPAGIPRDPNTTVVSREVVDSQVTGDDSDQAETATQGTVESMKSGQRAEQRKESRSRKLFTYLWEEGWSPFQVVRSTMFWGPMLVGKYSTRRFIGLGVDDTKAMHEYILNITLAKGSGEYCISHLLAPGAHARRPIVDRIHEVKVPVTFVYGDNDWMDPEGGSESVEVLRKAGNGKGRMYIVPHAGHHLYLDNPKATNDLLIKELDRDLRV</sequence>
<organism evidence="4 5">
    <name type="scientific">Hermanssonia centrifuga</name>
    <dbReference type="NCBI Taxonomy" id="98765"/>
    <lineage>
        <taxon>Eukaryota</taxon>
        <taxon>Fungi</taxon>
        <taxon>Dikarya</taxon>
        <taxon>Basidiomycota</taxon>
        <taxon>Agaricomycotina</taxon>
        <taxon>Agaricomycetes</taxon>
        <taxon>Polyporales</taxon>
        <taxon>Meruliaceae</taxon>
        <taxon>Hermanssonia</taxon>
    </lineage>
</organism>
<dbReference type="GO" id="GO:0055088">
    <property type="term" value="P:lipid homeostasis"/>
    <property type="evidence" value="ECO:0007669"/>
    <property type="project" value="TreeGrafter"/>
</dbReference>
<dbReference type="PANTHER" id="PTHR42886">
    <property type="entry name" value="RE40534P-RELATED"/>
    <property type="match status" value="1"/>
</dbReference>
<evidence type="ECO:0000256" key="1">
    <source>
        <dbReference type="ARBA" id="ARBA00038097"/>
    </source>
</evidence>
<keyword evidence="5" id="KW-1185">Reference proteome</keyword>
<evidence type="ECO:0000313" key="4">
    <source>
        <dbReference type="EMBL" id="PSR73453.1"/>
    </source>
</evidence>
<reference evidence="4 5" key="1">
    <citation type="submission" date="2018-02" db="EMBL/GenBank/DDBJ databases">
        <title>Genome sequence of the basidiomycete white-rot fungus Phlebia centrifuga.</title>
        <authorList>
            <person name="Granchi Z."/>
            <person name="Peng M."/>
            <person name="de Vries R.P."/>
            <person name="Hilden K."/>
            <person name="Makela M.R."/>
            <person name="Grigoriev I."/>
            <person name="Riley R."/>
        </authorList>
    </citation>
    <scope>NUCLEOTIDE SEQUENCE [LARGE SCALE GENOMIC DNA]</scope>
    <source>
        <strain evidence="4 5">FBCC195</strain>
    </source>
</reference>
<dbReference type="PANTHER" id="PTHR42886:SF29">
    <property type="entry name" value="PUMMELIG, ISOFORM A"/>
    <property type="match status" value="1"/>
</dbReference>
<dbReference type="GO" id="GO:0005743">
    <property type="term" value="C:mitochondrial inner membrane"/>
    <property type="evidence" value="ECO:0007669"/>
    <property type="project" value="TreeGrafter"/>
</dbReference>
<dbReference type="GO" id="GO:0042171">
    <property type="term" value="F:lysophosphatidic acid acyltransferase activity"/>
    <property type="evidence" value="ECO:0007669"/>
    <property type="project" value="TreeGrafter"/>
</dbReference>
<dbReference type="Gene3D" id="3.40.50.1820">
    <property type="entry name" value="alpha/beta hydrolase"/>
    <property type="match status" value="1"/>
</dbReference>